<organism evidence="1 2">
    <name type="scientific">Brevibacillus ruminantium</name>
    <dbReference type="NCBI Taxonomy" id="2950604"/>
    <lineage>
        <taxon>Bacteria</taxon>
        <taxon>Bacillati</taxon>
        <taxon>Bacillota</taxon>
        <taxon>Bacilli</taxon>
        <taxon>Bacillales</taxon>
        <taxon>Paenibacillaceae</taxon>
        <taxon>Brevibacillus</taxon>
    </lineage>
</organism>
<evidence type="ECO:0000313" key="1">
    <source>
        <dbReference type="EMBL" id="USG65969.1"/>
    </source>
</evidence>
<reference evidence="1" key="1">
    <citation type="submission" date="2022-06" db="EMBL/GenBank/DDBJ databases">
        <title>Genome sequencing of Brevibacillus sp. BB3-R1.</title>
        <authorList>
            <person name="Heo J."/>
            <person name="Lee D."/>
            <person name="Won M."/>
            <person name="Han B.-H."/>
            <person name="Hong S.-B."/>
            <person name="Kwon S.-W."/>
        </authorList>
    </citation>
    <scope>NUCLEOTIDE SEQUENCE</scope>
    <source>
        <strain evidence="1">BB3-R1</strain>
    </source>
</reference>
<gene>
    <name evidence="1" type="ORF">NDK47_01015</name>
</gene>
<accession>A0ABY4WGY4</accession>
<keyword evidence="2" id="KW-1185">Reference proteome</keyword>
<evidence type="ECO:0008006" key="3">
    <source>
        <dbReference type="Google" id="ProtNLM"/>
    </source>
</evidence>
<dbReference type="EMBL" id="CP098755">
    <property type="protein sequence ID" value="USG65969.1"/>
    <property type="molecule type" value="Genomic_DNA"/>
</dbReference>
<dbReference type="RefSeq" id="WP_251873053.1">
    <property type="nucleotide sequence ID" value="NZ_CP098755.1"/>
</dbReference>
<proteinExistence type="predicted"/>
<name>A0ABY4WGY4_9BACL</name>
<protein>
    <recommendedName>
        <fullName evidence="3">DUF5301 domain-containing protein</fullName>
    </recommendedName>
</protein>
<evidence type="ECO:0000313" key="2">
    <source>
        <dbReference type="Proteomes" id="UP001056500"/>
    </source>
</evidence>
<sequence length="136" mass="15884">MIIFVVFIIVVIGIFYAYSSLKSSPSKEIVALNEEEVSAIVIDYNEDRKIIKDRNEIKKILDTFSKMELKSRRDSTSFKESQSIRIIKDYSITYLLYLYDNHSIDIFSTDKEELGKYQIINAKTINLQNLLKKISE</sequence>
<dbReference type="Proteomes" id="UP001056500">
    <property type="component" value="Chromosome"/>
</dbReference>